<evidence type="ECO:0000256" key="11">
    <source>
        <dbReference type="RuleBase" id="RU362031"/>
    </source>
</evidence>
<sequence>MNIIIAVLIFSIVVIIHEMGHFLLAKANHITVTEFSVGMGPTLLSTVKNDTKYSLKLLPFGGSCMMLGEDDNSEAEGAFNSKSVWARMSVIIAGPLFNMILAFFLSIIIISFVGSDPPRITEVEAGSPAAETGLKEGDLITRYEGSRISIGRDLYTKVNLDGIPSDNITLSYKRDGKTHDVTYVPDSEEKYMLGFTHESGENKAEVISLMPGYPLAKAGVQVGDIILELNHTVINSNQDLEDYMSSHPFSDDSVDITYQHKDRIHDATVTPRLTKNAALGFVFNLGREKQPPLLILKYSVKEIGYWIKTTVKSLAMLITGKFTVNDLSGPVGVVDEIGKTINSSRADGGFYVIMNLLNFMILLSANLGVMNLIPFPALDGGRLLFLIIEAIRGKGIKQEVEGMINFAGLMLLMALMVFVMFNDIRKIF</sequence>
<evidence type="ECO:0000259" key="12">
    <source>
        <dbReference type="PROSITE" id="PS50106"/>
    </source>
</evidence>
<dbReference type="KEGG" id="bliq:INP51_09260"/>
<evidence type="ECO:0000256" key="1">
    <source>
        <dbReference type="ARBA" id="ARBA00001947"/>
    </source>
</evidence>
<dbReference type="PROSITE" id="PS50106">
    <property type="entry name" value="PDZ"/>
    <property type="match status" value="1"/>
</dbReference>
<keyword evidence="4 13" id="KW-0645">Protease</keyword>
<dbReference type="CDD" id="cd06163">
    <property type="entry name" value="S2P-M50_PDZ_RseP-like"/>
    <property type="match status" value="2"/>
</dbReference>
<dbReference type="NCBIfam" id="TIGR00054">
    <property type="entry name" value="RIP metalloprotease RseP"/>
    <property type="match status" value="1"/>
</dbReference>
<keyword evidence="8 11" id="KW-1133">Transmembrane helix</keyword>
<keyword evidence="10 11" id="KW-0472">Membrane</keyword>
<comment type="subcellular location">
    <subcellularLocation>
        <location evidence="2">Membrane</location>
        <topology evidence="2">Multi-pass membrane protein</topology>
    </subcellularLocation>
</comment>
<dbReference type="Gene3D" id="2.30.42.10">
    <property type="match status" value="2"/>
</dbReference>
<dbReference type="SUPFAM" id="SSF50156">
    <property type="entry name" value="PDZ domain-like"/>
    <property type="match status" value="2"/>
</dbReference>
<keyword evidence="11" id="KW-0479">Metal-binding</keyword>
<keyword evidence="7 11" id="KW-0862">Zinc</keyword>
<dbReference type="AlphaFoldDB" id="A0A7M2RLZ6"/>
<dbReference type="InterPro" id="IPR001478">
    <property type="entry name" value="PDZ"/>
</dbReference>
<comment type="cofactor">
    <cofactor evidence="1 11">
        <name>Zn(2+)</name>
        <dbReference type="ChEBI" id="CHEBI:29105"/>
    </cofactor>
</comment>
<dbReference type="InterPro" id="IPR036034">
    <property type="entry name" value="PDZ_sf"/>
</dbReference>
<evidence type="ECO:0000256" key="7">
    <source>
        <dbReference type="ARBA" id="ARBA00022833"/>
    </source>
</evidence>
<accession>A0A7M2RLZ6</accession>
<evidence type="ECO:0000256" key="6">
    <source>
        <dbReference type="ARBA" id="ARBA00022801"/>
    </source>
</evidence>
<dbReference type="EMBL" id="CP063304">
    <property type="protein sequence ID" value="QOV21004.1"/>
    <property type="molecule type" value="Genomic_DNA"/>
</dbReference>
<feature type="domain" description="PDZ" evidence="12">
    <location>
        <begin position="180"/>
        <end position="230"/>
    </location>
</feature>
<keyword evidence="6 11" id="KW-0378">Hydrolase</keyword>
<evidence type="ECO:0000256" key="4">
    <source>
        <dbReference type="ARBA" id="ARBA00022670"/>
    </source>
</evidence>
<dbReference type="Proteomes" id="UP000593601">
    <property type="component" value="Chromosome"/>
</dbReference>
<name>A0A7M2RLZ6_9FIRM</name>
<dbReference type="Pfam" id="PF17820">
    <property type="entry name" value="PDZ_6"/>
    <property type="match status" value="1"/>
</dbReference>
<evidence type="ECO:0000256" key="9">
    <source>
        <dbReference type="ARBA" id="ARBA00023049"/>
    </source>
</evidence>
<evidence type="ECO:0000313" key="13">
    <source>
        <dbReference type="EMBL" id="QOV21004.1"/>
    </source>
</evidence>
<evidence type="ECO:0000256" key="10">
    <source>
        <dbReference type="ARBA" id="ARBA00023136"/>
    </source>
</evidence>
<dbReference type="PANTHER" id="PTHR42837:SF2">
    <property type="entry name" value="MEMBRANE METALLOPROTEASE ARASP2, CHLOROPLASTIC-RELATED"/>
    <property type="match status" value="1"/>
</dbReference>
<dbReference type="GO" id="GO:0004222">
    <property type="term" value="F:metalloendopeptidase activity"/>
    <property type="evidence" value="ECO:0007669"/>
    <property type="project" value="InterPro"/>
</dbReference>
<feature type="transmembrane region" description="Helical" evidence="11">
    <location>
        <begin position="403"/>
        <end position="421"/>
    </location>
</feature>
<organism evidence="13 14">
    <name type="scientific">Blautia liquoris</name>
    <dbReference type="NCBI Taxonomy" id="2779518"/>
    <lineage>
        <taxon>Bacteria</taxon>
        <taxon>Bacillati</taxon>
        <taxon>Bacillota</taxon>
        <taxon>Clostridia</taxon>
        <taxon>Lachnospirales</taxon>
        <taxon>Lachnospiraceae</taxon>
        <taxon>Blautia</taxon>
    </lineage>
</organism>
<keyword evidence="14" id="KW-1185">Reference proteome</keyword>
<gene>
    <name evidence="13" type="primary">rseP</name>
    <name evidence="13" type="ORF">INP51_09260</name>
</gene>
<evidence type="ECO:0000256" key="2">
    <source>
        <dbReference type="ARBA" id="ARBA00004141"/>
    </source>
</evidence>
<dbReference type="InterPro" id="IPR008915">
    <property type="entry name" value="Peptidase_M50"/>
</dbReference>
<dbReference type="InterPro" id="IPR004387">
    <property type="entry name" value="Pept_M50_Zn"/>
</dbReference>
<dbReference type="GO" id="GO:0046872">
    <property type="term" value="F:metal ion binding"/>
    <property type="evidence" value="ECO:0007669"/>
    <property type="project" value="UniProtKB-KW"/>
</dbReference>
<protein>
    <recommendedName>
        <fullName evidence="11">Zinc metalloprotease</fullName>
        <ecNumber evidence="11">3.4.24.-</ecNumber>
    </recommendedName>
</protein>
<keyword evidence="5 11" id="KW-0812">Transmembrane</keyword>
<keyword evidence="9 11" id="KW-0482">Metalloprotease</keyword>
<reference evidence="13 14" key="1">
    <citation type="submission" date="2020-10" db="EMBL/GenBank/DDBJ databases">
        <title>Blautia liquoris sp.nov., isolated from the mud in a fermentation cellar used for the production of Chinese strong-flavoured liquor.</title>
        <authorList>
            <person name="Lu L."/>
        </authorList>
    </citation>
    <scope>NUCLEOTIDE SEQUENCE [LARGE SCALE GENOMIC DNA]</scope>
    <source>
        <strain evidence="13 14">LZLJ-3</strain>
    </source>
</reference>
<proteinExistence type="inferred from homology"/>
<dbReference type="GO" id="GO:0006508">
    <property type="term" value="P:proteolysis"/>
    <property type="evidence" value="ECO:0007669"/>
    <property type="project" value="UniProtKB-KW"/>
</dbReference>
<feature type="transmembrane region" description="Helical" evidence="11">
    <location>
        <begin position="348"/>
        <end position="367"/>
    </location>
</feature>
<dbReference type="InterPro" id="IPR041489">
    <property type="entry name" value="PDZ_6"/>
</dbReference>
<dbReference type="Pfam" id="PF02163">
    <property type="entry name" value="Peptidase_M50"/>
    <property type="match status" value="1"/>
</dbReference>
<dbReference type="SMART" id="SM00228">
    <property type="entry name" value="PDZ"/>
    <property type="match status" value="2"/>
</dbReference>
<dbReference type="PANTHER" id="PTHR42837">
    <property type="entry name" value="REGULATOR OF SIGMA-E PROTEASE RSEP"/>
    <property type="match status" value="1"/>
</dbReference>
<evidence type="ECO:0000256" key="3">
    <source>
        <dbReference type="ARBA" id="ARBA00007931"/>
    </source>
</evidence>
<evidence type="ECO:0000256" key="5">
    <source>
        <dbReference type="ARBA" id="ARBA00022692"/>
    </source>
</evidence>
<feature type="transmembrane region" description="Helical" evidence="11">
    <location>
        <begin position="90"/>
        <end position="113"/>
    </location>
</feature>
<comment type="similarity">
    <text evidence="3 11">Belongs to the peptidase M50B family.</text>
</comment>
<evidence type="ECO:0000256" key="8">
    <source>
        <dbReference type="ARBA" id="ARBA00022989"/>
    </source>
</evidence>
<evidence type="ECO:0000313" key="14">
    <source>
        <dbReference type="Proteomes" id="UP000593601"/>
    </source>
</evidence>
<dbReference type="EC" id="3.4.24.-" evidence="11"/>
<dbReference type="GO" id="GO:0016020">
    <property type="term" value="C:membrane"/>
    <property type="evidence" value="ECO:0007669"/>
    <property type="project" value="UniProtKB-SubCell"/>
</dbReference>